<evidence type="ECO:0000313" key="2">
    <source>
        <dbReference type="Proteomes" id="UP000186817"/>
    </source>
</evidence>
<comment type="caution">
    <text evidence="1">The sequence shown here is derived from an EMBL/GenBank/DDBJ whole genome shotgun (WGS) entry which is preliminary data.</text>
</comment>
<keyword evidence="2" id="KW-1185">Reference proteome</keyword>
<evidence type="ECO:0008006" key="3">
    <source>
        <dbReference type="Google" id="ProtNLM"/>
    </source>
</evidence>
<dbReference type="GO" id="GO:0030638">
    <property type="term" value="P:polyketide metabolic process"/>
    <property type="evidence" value="ECO:0007669"/>
    <property type="project" value="InterPro"/>
</dbReference>
<dbReference type="SUPFAM" id="SSF54427">
    <property type="entry name" value="NTF2-like"/>
    <property type="match status" value="2"/>
</dbReference>
<sequence length="720" mass="79420">MAATSSNSRPQGADVSITDTLKGYYATPRLHSGRRMGVVLVAGSEAIEVRHAAEHLASCGFSGIVPAFAAGQIDSGASTGSSEKGDSGGVNIPEQVWLSISRQQHGDRLDQTVRDVEAKAQSSAMADDLEYQRASSDSESRDCRAEVGYAGIQRMLLLCGLGSVLTLLAVQSGPAEAAAQASPMFALEPLGQGGVSGDDLELQERDRRSTSLLSADDDRSSDIDCIEDALVAMVMMMQKKRRDPLGGPGSPLSKQVVLAMDTNVNLHVAWDDWRDWSKNMAPYWTEDFIYDFSYVGPWNFTATRGLRAWFEGEHMHFNRAIPDSQWQDFIRAARGPRVTSASYGLARWTGEFAGVPPPAEKPIVRIRDLDFYLLEGSRIKINWCLVDVVHLFEQVGYDILPKAPMRTDGYGYRAPHAMDGLTAPLSFLFSEKDALESERVWKAALEEDYDTPDSDASVSSLWAENLIWYGPGGVGTASSREEYRKNWLAPLRAAFLNLTRETDLVICEGPFCGAHFYLWGYHAGTWLGEQATGRRVPIRCGAHAHVVGGRIIEGWMIVDIPRAFEAMGVDFYGRARRIALARREDWPLEALLSEVEASVAFLRRQGCNRFGLVGFGPRGGRGWFWMRAGGIVWRFRIFGLEMGERATLPKKQSMEGRCPGAVWAQMHRLAASDVWKVRIILGQIGWSRSTVAAPAATKFTPQGPKETWVKGKLEVAHCVS</sequence>
<proteinExistence type="predicted"/>
<dbReference type="EMBL" id="LSRX01000338">
    <property type="protein sequence ID" value="OLQ00128.1"/>
    <property type="molecule type" value="Genomic_DNA"/>
</dbReference>
<dbReference type="InterPro" id="IPR032710">
    <property type="entry name" value="NTF2-like_dom_sf"/>
</dbReference>
<organism evidence="1 2">
    <name type="scientific">Symbiodinium microadriaticum</name>
    <name type="common">Dinoflagellate</name>
    <name type="synonym">Zooxanthella microadriatica</name>
    <dbReference type="NCBI Taxonomy" id="2951"/>
    <lineage>
        <taxon>Eukaryota</taxon>
        <taxon>Sar</taxon>
        <taxon>Alveolata</taxon>
        <taxon>Dinophyceae</taxon>
        <taxon>Suessiales</taxon>
        <taxon>Symbiodiniaceae</taxon>
        <taxon>Symbiodinium</taxon>
    </lineage>
</organism>
<reference evidence="1 2" key="1">
    <citation type="submission" date="2016-02" db="EMBL/GenBank/DDBJ databases">
        <title>Genome analysis of coral dinoflagellate symbionts highlights evolutionary adaptations to a symbiotic lifestyle.</title>
        <authorList>
            <person name="Aranda M."/>
            <person name="Li Y."/>
            <person name="Liew Y.J."/>
            <person name="Baumgarten S."/>
            <person name="Simakov O."/>
            <person name="Wilson M."/>
            <person name="Piel J."/>
            <person name="Ashoor H."/>
            <person name="Bougouffa S."/>
            <person name="Bajic V.B."/>
            <person name="Ryu T."/>
            <person name="Ravasi T."/>
            <person name="Bayer T."/>
            <person name="Micklem G."/>
            <person name="Kim H."/>
            <person name="Bhak J."/>
            <person name="Lajeunesse T.C."/>
            <person name="Voolstra C.R."/>
        </authorList>
    </citation>
    <scope>NUCLEOTIDE SEQUENCE [LARGE SCALE GENOMIC DNA]</scope>
    <source>
        <strain evidence="1 2">CCMP2467</strain>
    </source>
</reference>
<gene>
    <name evidence="1" type="ORF">AK812_SmicGene17221</name>
</gene>
<dbReference type="OrthoDB" id="453410at2759"/>
<dbReference type="Pfam" id="PF07366">
    <property type="entry name" value="SnoaL"/>
    <property type="match status" value="1"/>
</dbReference>
<protein>
    <recommendedName>
        <fullName evidence="3">SnoaL-like domain-containing protein</fullName>
    </recommendedName>
</protein>
<dbReference type="AlphaFoldDB" id="A0A1Q9DY77"/>
<dbReference type="Gene3D" id="3.10.450.50">
    <property type="match status" value="2"/>
</dbReference>
<evidence type="ECO:0000313" key="1">
    <source>
        <dbReference type="EMBL" id="OLQ00128.1"/>
    </source>
</evidence>
<name>A0A1Q9DY77_SYMMI</name>
<dbReference type="Proteomes" id="UP000186817">
    <property type="component" value="Unassembled WGS sequence"/>
</dbReference>
<accession>A0A1Q9DY77</accession>
<dbReference type="InterPro" id="IPR009959">
    <property type="entry name" value="Cyclase_SnoaL-like"/>
</dbReference>